<organism evidence="1 2">
    <name type="scientific">Candidatus Wolfebacteria bacterium RIFCSPHIGHO2_01_FULL_48_22</name>
    <dbReference type="NCBI Taxonomy" id="1802555"/>
    <lineage>
        <taxon>Bacteria</taxon>
        <taxon>Candidatus Wolfeibacteriota</taxon>
    </lineage>
</organism>
<name>A0A1F8DS97_9BACT</name>
<gene>
    <name evidence="1" type="ORF">A2755_02670</name>
</gene>
<dbReference type="Proteomes" id="UP000177029">
    <property type="component" value="Unassembled WGS sequence"/>
</dbReference>
<dbReference type="AlphaFoldDB" id="A0A1F8DS97"/>
<proteinExistence type="predicted"/>
<sequence>MKCCIYVFVINEELSTCAGGNHYFPLEKDLLLHVGEKLLIPVGDTYASFMEIEEIGIDLINERKIYYGRKSGEYSSATIGESWIRNFLKFFFNYDKIRHWWEGEGVFPRRT</sequence>
<comment type="caution">
    <text evidence="1">The sequence shown here is derived from an EMBL/GenBank/DDBJ whole genome shotgun (WGS) entry which is preliminary data.</text>
</comment>
<protein>
    <submittedName>
        <fullName evidence="1">Uncharacterized protein</fullName>
    </submittedName>
</protein>
<dbReference type="EMBL" id="MGIP01000011">
    <property type="protein sequence ID" value="OGM91276.1"/>
    <property type="molecule type" value="Genomic_DNA"/>
</dbReference>
<reference evidence="1 2" key="1">
    <citation type="journal article" date="2016" name="Nat. Commun.">
        <title>Thousands of microbial genomes shed light on interconnected biogeochemical processes in an aquifer system.</title>
        <authorList>
            <person name="Anantharaman K."/>
            <person name="Brown C.T."/>
            <person name="Hug L.A."/>
            <person name="Sharon I."/>
            <person name="Castelle C.J."/>
            <person name="Probst A.J."/>
            <person name="Thomas B.C."/>
            <person name="Singh A."/>
            <person name="Wilkins M.J."/>
            <person name="Karaoz U."/>
            <person name="Brodie E.L."/>
            <person name="Williams K.H."/>
            <person name="Hubbard S.S."/>
            <person name="Banfield J.F."/>
        </authorList>
    </citation>
    <scope>NUCLEOTIDE SEQUENCE [LARGE SCALE GENOMIC DNA]</scope>
</reference>
<evidence type="ECO:0000313" key="2">
    <source>
        <dbReference type="Proteomes" id="UP000177029"/>
    </source>
</evidence>
<evidence type="ECO:0000313" key="1">
    <source>
        <dbReference type="EMBL" id="OGM91276.1"/>
    </source>
</evidence>
<dbReference type="STRING" id="1802555.A2755_02670"/>
<accession>A0A1F8DS97</accession>